<dbReference type="EMBL" id="CAJPIN010027340">
    <property type="protein sequence ID" value="CAG2063554.1"/>
    <property type="molecule type" value="Genomic_DNA"/>
</dbReference>
<dbReference type="PANTHER" id="PTHR44303:SF2">
    <property type="entry name" value="DNAJ HOMOLOG SUBFAMILY C MEMBER 16"/>
    <property type="match status" value="1"/>
</dbReference>
<evidence type="ECO:0000313" key="2">
    <source>
        <dbReference type="EMBL" id="CAG2063554.1"/>
    </source>
</evidence>
<dbReference type="InterPro" id="IPR001623">
    <property type="entry name" value="DnaJ_domain"/>
</dbReference>
<dbReference type="InterPro" id="IPR052448">
    <property type="entry name" value="DnaJ_C16_autophagy_reg"/>
</dbReference>
<organism evidence="2 3">
    <name type="scientific">Timema podura</name>
    <name type="common">Walking stick</name>
    <dbReference type="NCBI Taxonomy" id="61482"/>
    <lineage>
        <taxon>Eukaryota</taxon>
        <taxon>Metazoa</taxon>
        <taxon>Ecdysozoa</taxon>
        <taxon>Arthropoda</taxon>
        <taxon>Hexapoda</taxon>
        <taxon>Insecta</taxon>
        <taxon>Pterygota</taxon>
        <taxon>Neoptera</taxon>
        <taxon>Polyneoptera</taxon>
        <taxon>Phasmatodea</taxon>
        <taxon>Timematodea</taxon>
        <taxon>Timematoidea</taxon>
        <taxon>Timematidae</taxon>
        <taxon>Timema</taxon>
    </lineage>
</organism>
<keyword evidence="3" id="KW-1185">Reference proteome</keyword>
<evidence type="ECO:0000313" key="3">
    <source>
        <dbReference type="Proteomes" id="UP001153148"/>
    </source>
</evidence>
<dbReference type="PROSITE" id="PS00636">
    <property type="entry name" value="DNAJ_1"/>
    <property type="match status" value="1"/>
</dbReference>
<dbReference type="Gene3D" id="1.10.287.110">
    <property type="entry name" value="DnaJ domain"/>
    <property type="match status" value="1"/>
</dbReference>
<protein>
    <recommendedName>
        <fullName evidence="1">J domain-containing protein</fullName>
    </recommendedName>
</protein>
<dbReference type="SMART" id="SM00271">
    <property type="entry name" value="DnaJ"/>
    <property type="match status" value="1"/>
</dbReference>
<dbReference type="SUPFAM" id="SSF46565">
    <property type="entry name" value="Chaperone J-domain"/>
    <property type="match status" value="2"/>
</dbReference>
<gene>
    <name evidence="2" type="ORF">TPAB3V08_LOCUS10501</name>
</gene>
<sequence length="176" mass="20365">MAASCNGLGDPYKILGVTKSANVQDIRKAYKQLAKECTLDNCIGNHVTKCRSVRIVTKDVYASFSSSASDFWSPWIRRLCAVWLRHPDKNDNPAAENKFVEINQAYELLTDPERRKHYDNTGVTENEAKFRNKRDYSQYRKFDPLDDLFGPNFGGFKFHYQDRDVTLFHKLSVTTR</sequence>
<dbReference type="InterPro" id="IPR018253">
    <property type="entry name" value="DnaJ_domain_CS"/>
</dbReference>
<dbReference type="CDD" id="cd06257">
    <property type="entry name" value="DnaJ"/>
    <property type="match status" value="1"/>
</dbReference>
<comment type="caution">
    <text evidence="2">The sequence shown here is derived from an EMBL/GenBank/DDBJ whole genome shotgun (WGS) entry which is preliminary data.</text>
</comment>
<reference evidence="2" key="1">
    <citation type="submission" date="2021-03" db="EMBL/GenBank/DDBJ databases">
        <authorList>
            <person name="Tran Van P."/>
        </authorList>
    </citation>
    <scope>NUCLEOTIDE SEQUENCE</scope>
</reference>
<dbReference type="PANTHER" id="PTHR44303">
    <property type="entry name" value="DNAJ HOMOLOG SUBFAMILY C MEMBER 16"/>
    <property type="match status" value="1"/>
</dbReference>
<feature type="domain" description="J" evidence="1">
    <location>
        <begin position="10"/>
        <end position="122"/>
    </location>
</feature>
<accession>A0ABN7P918</accession>
<dbReference type="InterPro" id="IPR036869">
    <property type="entry name" value="J_dom_sf"/>
</dbReference>
<proteinExistence type="predicted"/>
<dbReference type="Proteomes" id="UP001153148">
    <property type="component" value="Unassembled WGS sequence"/>
</dbReference>
<dbReference type="PROSITE" id="PS50076">
    <property type="entry name" value="DNAJ_2"/>
    <property type="match status" value="1"/>
</dbReference>
<name>A0ABN7P918_TIMPD</name>
<dbReference type="PRINTS" id="PR00625">
    <property type="entry name" value="JDOMAIN"/>
</dbReference>
<evidence type="ECO:0000259" key="1">
    <source>
        <dbReference type="PROSITE" id="PS50076"/>
    </source>
</evidence>
<dbReference type="Pfam" id="PF00226">
    <property type="entry name" value="DnaJ"/>
    <property type="match status" value="2"/>
</dbReference>